<comment type="subcellular location">
    <subcellularLocation>
        <location evidence="1">Membrane</location>
        <topology evidence="1">Single-pass type I membrane protein</topology>
    </subcellularLocation>
</comment>
<dbReference type="Proteomes" id="UP001652581">
    <property type="component" value="Chromosome 9"/>
</dbReference>
<evidence type="ECO:0000256" key="9">
    <source>
        <dbReference type="SAM" id="Phobius"/>
    </source>
</evidence>
<dbReference type="SMART" id="SM00408">
    <property type="entry name" value="IGc2"/>
    <property type="match status" value="2"/>
</dbReference>
<dbReference type="RefSeq" id="XP_072824670.1">
    <property type="nucleotide sequence ID" value="XM_072968569.1"/>
</dbReference>
<dbReference type="SMART" id="SM00409">
    <property type="entry name" value="IG"/>
    <property type="match status" value="4"/>
</dbReference>
<evidence type="ECO:0000256" key="5">
    <source>
        <dbReference type="ARBA" id="ARBA00022989"/>
    </source>
</evidence>
<evidence type="ECO:0000256" key="2">
    <source>
        <dbReference type="ARBA" id="ARBA00022692"/>
    </source>
</evidence>
<evidence type="ECO:0000259" key="11">
    <source>
        <dbReference type="PROSITE" id="PS50835"/>
    </source>
</evidence>
<dbReference type="InterPro" id="IPR036179">
    <property type="entry name" value="Ig-like_dom_sf"/>
</dbReference>
<organism evidence="12 13">
    <name type="scientific">Vicugna pacos</name>
    <name type="common">Alpaca</name>
    <name type="synonym">Lama pacos</name>
    <dbReference type="NCBI Taxonomy" id="30538"/>
    <lineage>
        <taxon>Eukaryota</taxon>
        <taxon>Metazoa</taxon>
        <taxon>Chordata</taxon>
        <taxon>Craniata</taxon>
        <taxon>Vertebrata</taxon>
        <taxon>Euteleostomi</taxon>
        <taxon>Mammalia</taxon>
        <taxon>Eutheria</taxon>
        <taxon>Laurasiatheria</taxon>
        <taxon>Artiodactyla</taxon>
        <taxon>Tylopoda</taxon>
        <taxon>Camelidae</taxon>
        <taxon>Vicugna</taxon>
    </lineage>
</organism>
<feature type="domain" description="Ig-like" evidence="11">
    <location>
        <begin position="146"/>
        <end position="231"/>
    </location>
</feature>
<dbReference type="Pfam" id="PF13927">
    <property type="entry name" value="Ig_3"/>
    <property type="match status" value="1"/>
</dbReference>
<keyword evidence="2 9" id="KW-0812">Transmembrane</keyword>
<keyword evidence="3" id="KW-0430">Lectin</keyword>
<evidence type="ECO:0000313" key="12">
    <source>
        <dbReference type="Proteomes" id="UP001652581"/>
    </source>
</evidence>
<sequence length="689" mass="75654">MLLPLLLAVLWGGSGALYPKFQLQVPKSVSVQEGLCVVVSCSLITYPQRGWTHATPAHGYWFRNPANTDTDPPVATNKPGQKVQKDTQGRFQLLGNLSQSCSLLIRDVQMEDAASYFFRLERGSYVQYNFKENMFYLEVTDLTQKPEVYIPETLEPGHQVTLICVFNWIFEECPAPTFSWTGAAVSSHGAGPRTSYFSVLTLTPRPQDHGTELTCRVDFSRKGVSTEKTVRLSVAYAPRDLVVSTSRANVSALEPWGNSPHLAVQKGQFLRLLCAADSLPLATLSWALEDRVLSWSHPSGSRTLELVLPGVKAEDAGRYTCQAENRLGAQSRSLDLSVQYAPENLRVVVSQANRTVLENFGNDTSLVVLEGQSLRLLCVTHSNPPARLSWARGGQTLSPSQPSDPGVLELPQIQTEHEGEFTCQAQNPLGSQYLSLSLSVVYPPQLLEPSCSWEDGGLHCSCSSRAQPAPSLRWRLGEGLLEGTLSNASFKVTSSSAGPWANSSLSLSEGLSSGLSLSCEAQNVHGAQSARVLLLPGEKKLISNGVFVAIGLMTLLFLCLIPIAVKTLRKKRTQAETLRSRLSRRSTILDYINVIPKPGLLAQKRKANPSSPSRPPPPDAHPPESRHKQKEPYYVSYSCPGPKASTQDAEYENNQEELHYAVLNFPGHRPWETQGSKDAHSDYAEIQLH</sequence>
<feature type="region of interest" description="Disordered" evidence="8">
    <location>
        <begin position="602"/>
        <end position="651"/>
    </location>
</feature>
<evidence type="ECO:0000256" key="8">
    <source>
        <dbReference type="SAM" id="MobiDB-lite"/>
    </source>
</evidence>
<name>A0ABM5DUU6_VICPA</name>
<feature type="domain" description="Ig-like" evidence="11">
    <location>
        <begin position="238"/>
        <end position="337"/>
    </location>
</feature>
<comment type="similarity">
    <text evidence="7">Belongs to the immunoglobulin superfamily. SIGLEC (sialic acid binding Ig-like lectin) family.</text>
</comment>
<evidence type="ECO:0000256" key="4">
    <source>
        <dbReference type="ARBA" id="ARBA00022889"/>
    </source>
</evidence>
<dbReference type="Pfam" id="PF07686">
    <property type="entry name" value="V-set"/>
    <property type="match status" value="1"/>
</dbReference>
<keyword evidence="10" id="KW-0732">Signal</keyword>
<dbReference type="InterPro" id="IPR013106">
    <property type="entry name" value="Ig_V-set"/>
</dbReference>
<dbReference type="GeneID" id="102541480"/>
<keyword evidence="5 9" id="KW-1133">Transmembrane helix</keyword>
<dbReference type="PANTHER" id="PTHR12035">
    <property type="entry name" value="SIALIC ACID BINDING IMMUNOGLOBULIN-LIKE LECTIN"/>
    <property type="match status" value="1"/>
</dbReference>
<evidence type="ECO:0000256" key="7">
    <source>
        <dbReference type="ARBA" id="ARBA00038361"/>
    </source>
</evidence>
<protein>
    <submittedName>
        <fullName evidence="13">Sialic acid-binding Ig-like lectin 10 isoform X1</fullName>
    </submittedName>
</protein>
<dbReference type="PANTHER" id="PTHR12035:SF115">
    <property type="entry name" value="SIALIC ACID-BINDING IG-LIKE LECTIN 10"/>
    <property type="match status" value="1"/>
</dbReference>
<reference evidence="13" key="1">
    <citation type="submission" date="2025-08" db="UniProtKB">
        <authorList>
            <consortium name="RefSeq"/>
        </authorList>
    </citation>
    <scope>IDENTIFICATION</scope>
</reference>
<evidence type="ECO:0000313" key="13">
    <source>
        <dbReference type="RefSeq" id="XP_072824670.1"/>
    </source>
</evidence>
<dbReference type="SUPFAM" id="SSF48726">
    <property type="entry name" value="Immunoglobulin"/>
    <property type="match status" value="5"/>
</dbReference>
<feature type="compositionally biased region" description="Basic and acidic residues" evidence="8">
    <location>
        <begin position="669"/>
        <end position="689"/>
    </location>
</feature>
<dbReference type="Pfam" id="PF13895">
    <property type="entry name" value="Ig_2"/>
    <property type="match status" value="1"/>
</dbReference>
<evidence type="ECO:0000256" key="3">
    <source>
        <dbReference type="ARBA" id="ARBA00022734"/>
    </source>
</evidence>
<feature type="domain" description="Ig-like" evidence="11">
    <location>
        <begin position="342"/>
        <end position="439"/>
    </location>
</feature>
<keyword evidence="4" id="KW-0130">Cell adhesion</keyword>
<feature type="chain" id="PRO_5045783406" evidence="10">
    <location>
        <begin position="17"/>
        <end position="689"/>
    </location>
</feature>
<accession>A0ABM5DUU6</accession>
<feature type="domain" description="Ig-like" evidence="11">
    <location>
        <begin position="19"/>
        <end position="116"/>
    </location>
</feature>
<dbReference type="InterPro" id="IPR013783">
    <property type="entry name" value="Ig-like_fold"/>
</dbReference>
<feature type="transmembrane region" description="Helical" evidence="9">
    <location>
        <begin position="541"/>
        <end position="565"/>
    </location>
</feature>
<evidence type="ECO:0000256" key="10">
    <source>
        <dbReference type="SAM" id="SignalP"/>
    </source>
</evidence>
<dbReference type="InterPro" id="IPR003599">
    <property type="entry name" value="Ig_sub"/>
</dbReference>
<gene>
    <name evidence="13" type="primary">SIGLEC10</name>
</gene>
<keyword evidence="12" id="KW-1185">Reference proteome</keyword>
<proteinExistence type="inferred from homology"/>
<dbReference type="InterPro" id="IPR007110">
    <property type="entry name" value="Ig-like_dom"/>
</dbReference>
<dbReference type="InterPro" id="IPR051036">
    <property type="entry name" value="SIGLEC"/>
</dbReference>
<dbReference type="Gene3D" id="2.60.40.10">
    <property type="entry name" value="Immunoglobulins"/>
    <property type="match status" value="4"/>
</dbReference>
<dbReference type="PROSITE" id="PS50835">
    <property type="entry name" value="IG_LIKE"/>
    <property type="match status" value="4"/>
</dbReference>
<keyword evidence="6 9" id="KW-0472">Membrane</keyword>
<feature type="region of interest" description="Disordered" evidence="8">
    <location>
        <begin position="667"/>
        <end position="689"/>
    </location>
</feature>
<dbReference type="InterPro" id="IPR003598">
    <property type="entry name" value="Ig_sub2"/>
</dbReference>
<feature type="signal peptide" evidence="10">
    <location>
        <begin position="1"/>
        <end position="16"/>
    </location>
</feature>
<evidence type="ECO:0000256" key="1">
    <source>
        <dbReference type="ARBA" id="ARBA00004479"/>
    </source>
</evidence>
<evidence type="ECO:0000256" key="6">
    <source>
        <dbReference type="ARBA" id="ARBA00023136"/>
    </source>
</evidence>